<dbReference type="OrthoDB" id="9815799at2"/>
<dbReference type="STRING" id="1297569.MESS2_430011"/>
<evidence type="ECO:0000259" key="4">
    <source>
        <dbReference type="PROSITE" id="PS01124"/>
    </source>
</evidence>
<sequence length="259" mass="27828">MMSDANTAILSGAIGDYREFDPAAALEGHIQCVWSNAVRPDRGSLSAVVPDGCVDITWIDGELVVAGPDVAVALSALTPGCTVIGARFRPGAASRWLGLPMSEIVGDRVELSHFWGKPAREIARRIGDASSTAERMRVMEAALSRLAPDVEPPPPDMGFAFNALKTESAGPGMAVILDRLDVSPRTLRRRCQEAFGYGPKTLDRILRFQRFLSLARRSGGERLAGLAFEAGYSDQAHLTREVRRLAGFSPAAVLRQLGA</sequence>
<dbReference type="EMBL" id="CAUM01000110">
    <property type="protein sequence ID" value="CCV06892.1"/>
    <property type="molecule type" value="Genomic_DNA"/>
</dbReference>
<evidence type="ECO:0000256" key="2">
    <source>
        <dbReference type="ARBA" id="ARBA00023125"/>
    </source>
</evidence>
<reference evidence="5 6" key="1">
    <citation type="submission" date="2013-02" db="EMBL/GenBank/DDBJ databases">
        <authorList>
            <person name="Genoscope - CEA"/>
        </authorList>
    </citation>
    <scope>NUCLEOTIDE SEQUENCE [LARGE SCALE GENOMIC DNA]</scope>
    <source>
        <strain evidence="5 6">STM 2683</strain>
    </source>
</reference>
<dbReference type="eggNOG" id="COG2207">
    <property type="taxonomic scope" value="Bacteria"/>
</dbReference>
<keyword evidence="2" id="KW-0238">DNA-binding</keyword>
<evidence type="ECO:0000313" key="5">
    <source>
        <dbReference type="EMBL" id="CCV06892.1"/>
    </source>
</evidence>
<evidence type="ECO:0000256" key="1">
    <source>
        <dbReference type="ARBA" id="ARBA00023015"/>
    </source>
</evidence>
<accession>M5ERH9</accession>
<keyword evidence="1" id="KW-0805">Transcription regulation</keyword>
<dbReference type="InterPro" id="IPR050204">
    <property type="entry name" value="AraC_XylS_family_regulators"/>
</dbReference>
<protein>
    <submittedName>
        <fullName evidence="5">Transcriptional regulator, AraC family</fullName>
    </submittedName>
</protein>
<dbReference type="InterPro" id="IPR046532">
    <property type="entry name" value="DUF6597"/>
</dbReference>
<dbReference type="Proteomes" id="UP000012062">
    <property type="component" value="Unassembled WGS sequence"/>
</dbReference>
<dbReference type="PROSITE" id="PS01124">
    <property type="entry name" value="HTH_ARAC_FAMILY_2"/>
    <property type="match status" value="1"/>
</dbReference>
<evidence type="ECO:0000313" key="6">
    <source>
        <dbReference type="Proteomes" id="UP000012062"/>
    </source>
</evidence>
<dbReference type="InterPro" id="IPR018060">
    <property type="entry name" value="HTH_AraC"/>
</dbReference>
<dbReference type="Gene3D" id="1.10.10.60">
    <property type="entry name" value="Homeodomain-like"/>
    <property type="match status" value="1"/>
</dbReference>
<proteinExistence type="predicted"/>
<gene>
    <name evidence="5" type="ORF">MESS2_430011</name>
</gene>
<dbReference type="RefSeq" id="WP_008875789.1">
    <property type="nucleotide sequence ID" value="NZ_CAUM01000110.1"/>
</dbReference>
<name>M5ERH9_9HYPH</name>
<dbReference type="PANTHER" id="PTHR46796:SF15">
    <property type="entry name" value="BLL1074 PROTEIN"/>
    <property type="match status" value="1"/>
</dbReference>
<evidence type="ECO:0000256" key="3">
    <source>
        <dbReference type="ARBA" id="ARBA00023163"/>
    </source>
</evidence>
<keyword evidence="6" id="KW-1185">Reference proteome</keyword>
<dbReference type="Pfam" id="PF20240">
    <property type="entry name" value="DUF6597"/>
    <property type="match status" value="1"/>
</dbReference>
<keyword evidence="3" id="KW-0804">Transcription</keyword>
<organism evidence="5 6">
    <name type="scientific">Mesorhizobium metallidurans STM 2683</name>
    <dbReference type="NCBI Taxonomy" id="1297569"/>
    <lineage>
        <taxon>Bacteria</taxon>
        <taxon>Pseudomonadati</taxon>
        <taxon>Pseudomonadota</taxon>
        <taxon>Alphaproteobacteria</taxon>
        <taxon>Hyphomicrobiales</taxon>
        <taxon>Phyllobacteriaceae</taxon>
        <taxon>Mesorhizobium</taxon>
    </lineage>
</organism>
<dbReference type="AlphaFoldDB" id="M5ERH9"/>
<feature type="domain" description="HTH araC/xylS-type" evidence="4">
    <location>
        <begin position="176"/>
        <end position="256"/>
    </location>
</feature>
<dbReference type="Pfam" id="PF12833">
    <property type="entry name" value="HTH_18"/>
    <property type="match status" value="1"/>
</dbReference>
<dbReference type="GO" id="GO:0003700">
    <property type="term" value="F:DNA-binding transcription factor activity"/>
    <property type="evidence" value="ECO:0007669"/>
    <property type="project" value="InterPro"/>
</dbReference>
<dbReference type="PANTHER" id="PTHR46796">
    <property type="entry name" value="HTH-TYPE TRANSCRIPTIONAL ACTIVATOR RHAS-RELATED"/>
    <property type="match status" value="1"/>
</dbReference>
<dbReference type="GO" id="GO:0043565">
    <property type="term" value="F:sequence-specific DNA binding"/>
    <property type="evidence" value="ECO:0007669"/>
    <property type="project" value="InterPro"/>
</dbReference>
<dbReference type="SMART" id="SM00342">
    <property type="entry name" value="HTH_ARAC"/>
    <property type="match status" value="1"/>
</dbReference>
<comment type="caution">
    <text evidence="5">The sequence shown here is derived from an EMBL/GenBank/DDBJ whole genome shotgun (WGS) entry which is preliminary data.</text>
</comment>